<dbReference type="Pfam" id="PF01725">
    <property type="entry name" value="Ham1p_like"/>
    <property type="match status" value="1"/>
</dbReference>
<keyword evidence="4 7" id="KW-0378">Hydrolase</keyword>
<feature type="binding site" evidence="7">
    <location>
        <begin position="177"/>
        <end position="178"/>
    </location>
    <ligand>
        <name>substrate</name>
    </ligand>
</feature>
<dbReference type="Proteomes" id="UP000772618">
    <property type="component" value="Unassembled WGS sequence"/>
</dbReference>
<evidence type="ECO:0000256" key="8">
    <source>
        <dbReference type="RuleBase" id="RU003781"/>
    </source>
</evidence>
<dbReference type="PANTHER" id="PTHR11067">
    <property type="entry name" value="INOSINE TRIPHOSPHATE PYROPHOSPHATASE/HAM1 PROTEIN"/>
    <property type="match status" value="1"/>
</dbReference>
<keyword evidence="6 7" id="KW-0546">Nucleotide metabolism</keyword>
<gene>
    <name evidence="9" type="primary">rdgB</name>
    <name evidence="9" type="ORF">KK060_13200</name>
</gene>
<keyword evidence="2 7" id="KW-0479">Metal-binding</keyword>
<keyword evidence="3 7" id="KW-0547">Nucleotide-binding</keyword>
<evidence type="ECO:0000313" key="10">
    <source>
        <dbReference type="Proteomes" id="UP000772618"/>
    </source>
</evidence>
<dbReference type="EC" id="3.6.1.66" evidence="7"/>
<dbReference type="InterPro" id="IPR029001">
    <property type="entry name" value="ITPase-like_fam"/>
</dbReference>
<dbReference type="InterPro" id="IPR002637">
    <property type="entry name" value="RdgB/HAM1"/>
</dbReference>
<evidence type="ECO:0000256" key="3">
    <source>
        <dbReference type="ARBA" id="ARBA00022741"/>
    </source>
</evidence>
<feature type="binding site" evidence="7">
    <location>
        <position position="70"/>
    </location>
    <ligand>
        <name>substrate</name>
    </ligand>
</feature>
<protein>
    <recommendedName>
        <fullName evidence="7">dITP/XTP pyrophosphatase</fullName>
        <ecNumber evidence="7">3.6.1.66</ecNumber>
    </recommendedName>
    <alternativeName>
        <fullName evidence="7">Non-canonical purine NTP pyrophosphatase</fullName>
    </alternativeName>
    <alternativeName>
        <fullName evidence="7">Non-standard purine NTP pyrophosphatase</fullName>
    </alternativeName>
    <alternativeName>
        <fullName evidence="7">Nucleoside-triphosphate diphosphatase</fullName>
    </alternativeName>
    <alternativeName>
        <fullName evidence="7">Nucleoside-triphosphate pyrophosphatase</fullName>
        <shortName evidence="7">NTPase</shortName>
    </alternativeName>
</protein>
<dbReference type="NCBIfam" id="TIGR00042">
    <property type="entry name" value="RdgB/HAM1 family non-canonical purine NTP pyrophosphatase"/>
    <property type="match status" value="1"/>
</dbReference>
<keyword evidence="10" id="KW-1185">Reference proteome</keyword>
<comment type="catalytic activity">
    <reaction evidence="7">
        <text>dITP + H2O = dIMP + diphosphate + H(+)</text>
        <dbReference type="Rhea" id="RHEA:28342"/>
        <dbReference type="ChEBI" id="CHEBI:15377"/>
        <dbReference type="ChEBI" id="CHEBI:15378"/>
        <dbReference type="ChEBI" id="CHEBI:33019"/>
        <dbReference type="ChEBI" id="CHEBI:61194"/>
        <dbReference type="ChEBI" id="CHEBI:61382"/>
        <dbReference type="EC" id="3.6.1.66"/>
    </reaction>
</comment>
<dbReference type="RefSeq" id="WP_254154205.1">
    <property type="nucleotide sequence ID" value="NZ_JAHESD010000028.1"/>
</dbReference>
<dbReference type="SUPFAM" id="SSF52972">
    <property type="entry name" value="ITPase-like"/>
    <property type="match status" value="1"/>
</dbReference>
<comment type="subunit">
    <text evidence="7">Homodimer.</text>
</comment>
<evidence type="ECO:0000256" key="5">
    <source>
        <dbReference type="ARBA" id="ARBA00022842"/>
    </source>
</evidence>
<sequence length="192" mass="21800">MRKICFATNNQHKVTEVWQLLKPDFLILSLKDIQCFEELPETKDTLEANALQKAEYVLNNYKTPCFADDSGLEVYALNNEPGVYSARYAGLQRSSDDNMNLLLEKLKNVKDRRARFRSIIALIGLGETQLFEGIIEGEIMYERKGTGGFGYDPIFKPLHSTKTFAEMTLEEKNALSHRAIAVGKLVDYLGKL</sequence>
<feature type="binding site" evidence="7">
    <location>
        <begin position="8"/>
        <end position="13"/>
    </location>
    <ligand>
        <name>substrate</name>
    </ligand>
</feature>
<name>A0ABS5VS34_9BACT</name>
<feature type="binding site" evidence="7">
    <location>
        <position position="172"/>
    </location>
    <ligand>
        <name>substrate</name>
    </ligand>
</feature>
<comment type="similarity">
    <text evidence="1 7 8">Belongs to the HAM1 NTPase family.</text>
</comment>
<evidence type="ECO:0000256" key="4">
    <source>
        <dbReference type="ARBA" id="ARBA00022801"/>
    </source>
</evidence>
<evidence type="ECO:0000256" key="7">
    <source>
        <dbReference type="HAMAP-Rule" id="MF_01405"/>
    </source>
</evidence>
<comment type="catalytic activity">
    <reaction evidence="7">
        <text>XTP + H2O = XMP + diphosphate + H(+)</text>
        <dbReference type="Rhea" id="RHEA:28610"/>
        <dbReference type="ChEBI" id="CHEBI:15377"/>
        <dbReference type="ChEBI" id="CHEBI:15378"/>
        <dbReference type="ChEBI" id="CHEBI:33019"/>
        <dbReference type="ChEBI" id="CHEBI:57464"/>
        <dbReference type="ChEBI" id="CHEBI:61314"/>
        <dbReference type="EC" id="3.6.1.66"/>
    </reaction>
</comment>
<feature type="binding site" evidence="7">
    <location>
        <position position="69"/>
    </location>
    <ligand>
        <name>Mg(2+)</name>
        <dbReference type="ChEBI" id="CHEBI:18420"/>
    </ligand>
</feature>
<comment type="function">
    <text evidence="7">Pyrophosphatase that catalyzes the hydrolysis of nucleoside triphosphates to their monophosphate derivatives, with a high preference for the non-canonical purine nucleotides XTP (xanthosine triphosphate), dITP (deoxyinosine triphosphate) and ITP. Seems to function as a house-cleaning enzyme that removes non-canonical purine nucleotides from the nucleotide pool, thus preventing their incorporation into DNA/RNA and avoiding chromosomal lesions.</text>
</comment>
<comment type="catalytic activity">
    <reaction evidence="7">
        <text>ITP + H2O = IMP + diphosphate + H(+)</text>
        <dbReference type="Rhea" id="RHEA:29399"/>
        <dbReference type="ChEBI" id="CHEBI:15377"/>
        <dbReference type="ChEBI" id="CHEBI:15378"/>
        <dbReference type="ChEBI" id="CHEBI:33019"/>
        <dbReference type="ChEBI" id="CHEBI:58053"/>
        <dbReference type="ChEBI" id="CHEBI:61402"/>
        <dbReference type="EC" id="3.6.1.66"/>
    </reaction>
</comment>
<evidence type="ECO:0000256" key="6">
    <source>
        <dbReference type="ARBA" id="ARBA00023080"/>
    </source>
</evidence>
<proteinExistence type="inferred from homology"/>
<accession>A0ABS5VS34</accession>
<dbReference type="PANTHER" id="PTHR11067:SF9">
    <property type="entry name" value="INOSINE TRIPHOSPHATE PYROPHOSPHATASE"/>
    <property type="match status" value="1"/>
</dbReference>
<feature type="active site" description="Proton acceptor" evidence="7">
    <location>
        <position position="69"/>
    </location>
</feature>
<dbReference type="InterPro" id="IPR020922">
    <property type="entry name" value="dITP/XTP_pyrophosphatase"/>
</dbReference>
<keyword evidence="5 7" id="KW-0460">Magnesium</keyword>
<comment type="caution">
    <text evidence="7">Lacks conserved residue(s) required for the propagation of feature annotation.</text>
</comment>
<dbReference type="EMBL" id="JAHESD010000028">
    <property type="protein sequence ID" value="MBT1704244.1"/>
    <property type="molecule type" value="Genomic_DNA"/>
</dbReference>
<dbReference type="HAMAP" id="MF_01405">
    <property type="entry name" value="Non_canon_purine_NTPase"/>
    <property type="match status" value="1"/>
</dbReference>
<evidence type="ECO:0000256" key="2">
    <source>
        <dbReference type="ARBA" id="ARBA00022723"/>
    </source>
</evidence>
<comment type="caution">
    <text evidence="9">The sequence shown here is derived from an EMBL/GenBank/DDBJ whole genome shotgun (WGS) entry which is preliminary data.</text>
</comment>
<evidence type="ECO:0000256" key="1">
    <source>
        <dbReference type="ARBA" id="ARBA00008023"/>
    </source>
</evidence>
<feature type="binding site" evidence="7">
    <location>
        <begin position="149"/>
        <end position="152"/>
    </location>
    <ligand>
        <name>substrate</name>
    </ligand>
</feature>
<comment type="cofactor">
    <cofactor evidence="7">
        <name>Mg(2+)</name>
        <dbReference type="ChEBI" id="CHEBI:18420"/>
    </cofactor>
    <text evidence="7">Binds 1 Mg(2+) ion per subunit.</text>
</comment>
<evidence type="ECO:0000313" key="9">
    <source>
        <dbReference type="EMBL" id="MBT1704244.1"/>
    </source>
</evidence>
<dbReference type="CDD" id="cd00515">
    <property type="entry name" value="HAM1"/>
    <property type="match status" value="1"/>
</dbReference>
<organism evidence="9 10">
    <name type="scientific">Chryseosolibacter indicus</name>
    <dbReference type="NCBI Taxonomy" id="2782351"/>
    <lineage>
        <taxon>Bacteria</taxon>
        <taxon>Pseudomonadati</taxon>
        <taxon>Bacteroidota</taxon>
        <taxon>Cytophagia</taxon>
        <taxon>Cytophagales</taxon>
        <taxon>Chryseotaleaceae</taxon>
        <taxon>Chryseosolibacter</taxon>
    </lineage>
</organism>
<reference evidence="9 10" key="1">
    <citation type="submission" date="2021-05" db="EMBL/GenBank/DDBJ databases">
        <title>A Polyphasic approach of four new species of the genus Ohtaekwangia: Ohtaekwangia histidinii sp. nov., Ohtaekwangia cretensis sp. nov., Ohtaekwangia indiensis sp. nov., Ohtaekwangia reichenbachii sp. nov. from diverse environment.</title>
        <authorList>
            <person name="Octaviana S."/>
        </authorList>
    </citation>
    <scope>NUCLEOTIDE SEQUENCE [LARGE SCALE GENOMIC DNA]</scope>
    <source>
        <strain evidence="9 10">PWU20</strain>
    </source>
</reference>
<dbReference type="Gene3D" id="3.90.950.10">
    <property type="match status" value="1"/>
</dbReference>